<organism evidence="1 2">
    <name type="scientific">Cyclocybe aegerita</name>
    <name type="common">Black poplar mushroom</name>
    <name type="synonym">Agrocybe aegerita</name>
    <dbReference type="NCBI Taxonomy" id="1973307"/>
    <lineage>
        <taxon>Eukaryota</taxon>
        <taxon>Fungi</taxon>
        <taxon>Dikarya</taxon>
        <taxon>Basidiomycota</taxon>
        <taxon>Agaricomycotina</taxon>
        <taxon>Agaricomycetes</taxon>
        <taxon>Agaricomycetidae</taxon>
        <taxon>Agaricales</taxon>
        <taxon>Agaricineae</taxon>
        <taxon>Bolbitiaceae</taxon>
        <taxon>Cyclocybe</taxon>
    </lineage>
</organism>
<dbReference type="EMBL" id="CACVBS010000030">
    <property type="protein sequence ID" value="CAA7260772.1"/>
    <property type="molecule type" value="Genomic_DNA"/>
</dbReference>
<evidence type="ECO:0000313" key="2">
    <source>
        <dbReference type="Proteomes" id="UP000467700"/>
    </source>
</evidence>
<accession>A0A8S0WM72</accession>
<sequence>MASCAVFLMADIPADVGRSFCSQFFCANHLIEKILDLFIESNEEYVKEEYADMSPEVSFYFMSSDDVNSLREASRPMEAFASPFLGKTLQELYEWFDLNITQQDPCDGDLFLESFLVLDERSVQDHTCLFVSTQNGSPQSIRCDFYVPFDNATQCSVKENIERGIMGRFMRSGRVMTWHGLHMAMHGGLYIEGGEVKEDEEWKEFLEN</sequence>
<keyword evidence="2" id="KW-1185">Reference proteome</keyword>
<comment type="caution">
    <text evidence="1">The sequence shown here is derived from an EMBL/GenBank/DDBJ whole genome shotgun (WGS) entry which is preliminary data.</text>
</comment>
<reference evidence="1 2" key="1">
    <citation type="submission" date="2020-01" db="EMBL/GenBank/DDBJ databases">
        <authorList>
            <person name="Gupta K D."/>
        </authorList>
    </citation>
    <scope>NUCLEOTIDE SEQUENCE [LARGE SCALE GENOMIC DNA]</scope>
</reference>
<name>A0A8S0WM72_CYCAE</name>
<protein>
    <submittedName>
        <fullName evidence="1">Uncharacterized protein</fullName>
    </submittedName>
</protein>
<proteinExistence type="predicted"/>
<dbReference type="Proteomes" id="UP000467700">
    <property type="component" value="Unassembled WGS sequence"/>
</dbReference>
<evidence type="ECO:0000313" key="1">
    <source>
        <dbReference type="EMBL" id="CAA7260772.1"/>
    </source>
</evidence>
<dbReference type="OrthoDB" id="2867594at2759"/>
<gene>
    <name evidence="1" type="ORF">AAE3_LOCUS2808</name>
</gene>
<dbReference type="AlphaFoldDB" id="A0A8S0WM72"/>